<evidence type="ECO:0000256" key="4">
    <source>
        <dbReference type="ARBA" id="ARBA00023027"/>
    </source>
</evidence>
<dbReference type="GO" id="GO:0010629">
    <property type="term" value="P:negative regulation of gene expression"/>
    <property type="evidence" value="ECO:0007669"/>
    <property type="project" value="TreeGrafter"/>
</dbReference>
<dbReference type="GO" id="GO:0005737">
    <property type="term" value="C:cytoplasm"/>
    <property type="evidence" value="ECO:0007669"/>
    <property type="project" value="TreeGrafter"/>
</dbReference>
<feature type="domain" description="Macro" evidence="7">
    <location>
        <begin position="10"/>
        <end position="192"/>
    </location>
</feature>
<organism evidence="8 9">
    <name type="scientific">Blepharisma stoltei</name>
    <dbReference type="NCBI Taxonomy" id="1481888"/>
    <lineage>
        <taxon>Eukaryota</taxon>
        <taxon>Sar</taxon>
        <taxon>Alveolata</taxon>
        <taxon>Ciliophora</taxon>
        <taxon>Postciliodesmatophora</taxon>
        <taxon>Heterotrichea</taxon>
        <taxon>Heterotrichida</taxon>
        <taxon>Blepharismidae</taxon>
        <taxon>Blepharisma</taxon>
    </lineage>
</organism>
<keyword evidence="4" id="KW-0520">NAD</keyword>
<evidence type="ECO:0000256" key="6">
    <source>
        <dbReference type="SAM" id="MobiDB-lite"/>
    </source>
</evidence>
<evidence type="ECO:0000256" key="3">
    <source>
        <dbReference type="ARBA" id="ARBA00022679"/>
    </source>
</evidence>
<gene>
    <name evidence="8" type="ORF">BSTOLATCC_MIC116</name>
</gene>
<evidence type="ECO:0000313" key="9">
    <source>
        <dbReference type="Proteomes" id="UP001162131"/>
    </source>
</evidence>
<comment type="subcellular location">
    <subcellularLocation>
        <location evidence="1">Nucleus</location>
    </subcellularLocation>
</comment>
<keyword evidence="9" id="KW-1185">Reference proteome</keyword>
<keyword evidence="3" id="KW-0808">Transferase</keyword>
<accession>A0AAU9I631</accession>
<comment type="caution">
    <text evidence="8">The sequence shown here is derived from an EMBL/GenBank/DDBJ whole genome shotgun (WGS) entry which is preliminary data.</text>
</comment>
<dbReference type="GO" id="GO:0003714">
    <property type="term" value="F:transcription corepressor activity"/>
    <property type="evidence" value="ECO:0007669"/>
    <property type="project" value="TreeGrafter"/>
</dbReference>
<dbReference type="PANTHER" id="PTHR14453:SF67">
    <property type="entry name" value="POLY [ADP-RIBOSE] POLYMERASE"/>
    <property type="match status" value="1"/>
</dbReference>
<dbReference type="InterPro" id="IPR002589">
    <property type="entry name" value="Macro_dom"/>
</dbReference>
<evidence type="ECO:0000259" key="7">
    <source>
        <dbReference type="PROSITE" id="PS51154"/>
    </source>
</evidence>
<keyword evidence="5" id="KW-0539">Nucleus</keyword>
<feature type="compositionally biased region" description="Basic and acidic residues" evidence="6">
    <location>
        <begin position="222"/>
        <end position="232"/>
    </location>
</feature>
<name>A0AAU9I631_9CILI</name>
<dbReference type="EMBL" id="CAJZBQ010000001">
    <property type="protein sequence ID" value="CAG9309901.1"/>
    <property type="molecule type" value="Genomic_DNA"/>
</dbReference>
<dbReference type="Pfam" id="PF01661">
    <property type="entry name" value="Macro"/>
    <property type="match status" value="1"/>
</dbReference>
<reference evidence="8" key="1">
    <citation type="submission" date="2021-09" db="EMBL/GenBank/DDBJ databases">
        <authorList>
            <consortium name="AG Swart"/>
            <person name="Singh M."/>
            <person name="Singh A."/>
            <person name="Seah K."/>
            <person name="Emmerich C."/>
        </authorList>
    </citation>
    <scope>NUCLEOTIDE SEQUENCE</scope>
    <source>
        <strain evidence="8">ATCC30299</strain>
    </source>
</reference>
<evidence type="ECO:0000256" key="1">
    <source>
        <dbReference type="ARBA" id="ARBA00004123"/>
    </source>
</evidence>
<feature type="compositionally biased region" description="Basic residues" evidence="6">
    <location>
        <begin position="239"/>
        <end position="251"/>
    </location>
</feature>
<dbReference type="PROSITE" id="PS51154">
    <property type="entry name" value="MACRO"/>
    <property type="match status" value="1"/>
</dbReference>
<dbReference type="GO" id="GO:0005634">
    <property type="term" value="C:nucleus"/>
    <property type="evidence" value="ECO:0007669"/>
    <property type="project" value="UniProtKB-SubCell"/>
</dbReference>
<dbReference type="Proteomes" id="UP001162131">
    <property type="component" value="Unassembled WGS sequence"/>
</dbReference>
<dbReference type="SMART" id="SM00506">
    <property type="entry name" value="A1pp"/>
    <property type="match status" value="1"/>
</dbReference>
<dbReference type="SUPFAM" id="SSF52949">
    <property type="entry name" value="Macro domain-like"/>
    <property type="match status" value="1"/>
</dbReference>
<evidence type="ECO:0000313" key="8">
    <source>
        <dbReference type="EMBL" id="CAG9309901.1"/>
    </source>
</evidence>
<evidence type="ECO:0000256" key="2">
    <source>
        <dbReference type="ARBA" id="ARBA00022676"/>
    </source>
</evidence>
<dbReference type="GO" id="GO:0016757">
    <property type="term" value="F:glycosyltransferase activity"/>
    <property type="evidence" value="ECO:0007669"/>
    <property type="project" value="UniProtKB-KW"/>
</dbReference>
<proteinExistence type="predicted"/>
<dbReference type="InterPro" id="IPR052056">
    <property type="entry name" value="Mono-ARTD/PARP"/>
</dbReference>
<dbReference type="Gene3D" id="3.40.220.10">
    <property type="entry name" value="Leucine Aminopeptidase, subunit E, domain 1"/>
    <property type="match status" value="1"/>
</dbReference>
<feature type="compositionally biased region" description="Basic and acidic residues" evidence="6">
    <location>
        <begin position="252"/>
        <end position="265"/>
    </location>
</feature>
<protein>
    <recommendedName>
        <fullName evidence="7">Macro domain-containing protein</fullName>
    </recommendedName>
</protein>
<dbReference type="InterPro" id="IPR043472">
    <property type="entry name" value="Macro_dom-like"/>
</dbReference>
<dbReference type="AlphaFoldDB" id="A0AAU9I631"/>
<keyword evidence="2" id="KW-0328">Glycosyltransferase</keyword>
<evidence type="ECO:0000256" key="5">
    <source>
        <dbReference type="ARBA" id="ARBA00023242"/>
    </source>
</evidence>
<feature type="region of interest" description="Disordered" evidence="6">
    <location>
        <begin position="198"/>
        <end position="280"/>
    </location>
</feature>
<dbReference type="PANTHER" id="PTHR14453">
    <property type="entry name" value="PARP/ZINC FINGER CCCH TYPE DOMAIN CONTAINING PROTEIN"/>
    <property type="match status" value="1"/>
</dbReference>
<sequence>MFGLFGRKKPKVLREFTHGTTKLQIVRNSISKENVGAIVNITNATLDQPDGVAKEIISNGSHQMLLECRKWVMDNGQLAPGHIAVTSGGKLAAIHIMHLSSPTYQRSLPGQDSNLRELIWSVLTRGEELGINSIALPPFCIGAFGYPLDIVVPVMLDTVQQYLLSHEGTKYNLVKFASQEKSVYEVFVSEFEKRWPDSIPQGKKKAKKTRQLASSLTPGMDRLVEREIERQRGTSPKMQKAKAKPAKKSKKGEKNDQDIELKDGVNMEALRSVPYKEDRI</sequence>